<accession>A0A7S4R8Y3</accession>
<feature type="compositionally biased region" description="Polar residues" evidence="1">
    <location>
        <begin position="71"/>
        <end position="80"/>
    </location>
</feature>
<gene>
    <name evidence="2" type="ORF">DBRI00130_LOCUS13835</name>
</gene>
<feature type="region of interest" description="Disordered" evidence="1">
    <location>
        <begin position="61"/>
        <end position="120"/>
    </location>
</feature>
<feature type="region of interest" description="Disordered" evidence="1">
    <location>
        <begin position="275"/>
        <end position="315"/>
    </location>
</feature>
<proteinExistence type="predicted"/>
<organism evidence="2">
    <name type="scientific">Ditylum brightwellii</name>
    <dbReference type="NCBI Taxonomy" id="49249"/>
    <lineage>
        <taxon>Eukaryota</taxon>
        <taxon>Sar</taxon>
        <taxon>Stramenopiles</taxon>
        <taxon>Ochrophyta</taxon>
        <taxon>Bacillariophyta</taxon>
        <taxon>Mediophyceae</taxon>
        <taxon>Lithodesmiophycidae</taxon>
        <taxon>Lithodesmiales</taxon>
        <taxon>Lithodesmiaceae</taxon>
        <taxon>Ditylum</taxon>
    </lineage>
</organism>
<feature type="compositionally biased region" description="Low complexity" evidence="1">
    <location>
        <begin position="283"/>
        <end position="297"/>
    </location>
</feature>
<feature type="compositionally biased region" description="Low complexity" evidence="1">
    <location>
        <begin position="86"/>
        <end position="100"/>
    </location>
</feature>
<feature type="compositionally biased region" description="Low complexity" evidence="1">
    <location>
        <begin position="61"/>
        <end position="70"/>
    </location>
</feature>
<reference evidence="2" key="1">
    <citation type="submission" date="2021-01" db="EMBL/GenBank/DDBJ databases">
        <authorList>
            <person name="Corre E."/>
            <person name="Pelletier E."/>
            <person name="Niang G."/>
            <person name="Scheremetjew M."/>
            <person name="Finn R."/>
            <person name="Kale V."/>
            <person name="Holt S."/>
            <person name="Cochrane G."/>
            <person name="Meng A."/>
            <person name="Brown T."/>
            <person name="Cohen L."/>
        </authorList>
    </citation>
    <scope>NUCLEOTIDE SEQUENCE</scope>
    <source>
        <strain evidence="2">GSO104</strain>
    </source>
</reference>
<evidence type="ECO:0000313" key="2">
    <source>
        <dbReference type="EMBL" id="CAE4605156.1"/>
    </source>
</evidence>
<sequence length="526" mass="57832">MVATASITAAAAVARRLGVKTSTALTRYGSTRSSTAVALAAARHGGSSSFAFNGSKMMTTDNNNSDMNKSLQSCFSSATKSNEDGSSSSSNETLPPSSSSKNQILPTKHSRNMAPPIAPHDKLSKLTTNLLSSTPGTLFSYDSNDTTKKLTLKEEKELAIQRADVISQTFEYVLHGHSALLVGSIVDKIYALEERNDVPDEETESEKYQEWMKLRKGDSNDGAMTPLERASIMNQLLERIEEEGKVYVEMRSRHLSQVANVDQFRRHVGTKEEDLVLDDDNFDSSSSSSSSSSSDSSSDSDNENDSSKFKQDAVSSFGTTPGPTIAMYDLVLDALALTSTPTTPSVAKSMLLRIIERHELDGGYDNTNPLSIPTALSYNAVIRCCANVPIDFDVSTADEDGNKKNIYVRDAAIDASFVTFDAMLRSDVVERNSATYDYLIRAVTKLMPTSRTQGNIIYALYTKAREEGVYSEAVRQALMDASIEDIGEEFAKWFQNEVKEKDVLGYPQRERQNSRILRYQIGDDTY</sequence>
<name>A0A7S4R8Y3_9STRA</name>
<evidence type="ECO:0000256" key="1">
    <source>
        <dbReference type="SAM" id="MobiDB-lite"/>
    </source>
</evidence>
<dbReference type="EMBL" id="HBNS01017308">
    <property type="protein sequence ID" value="CAE4605156.1"/>
    <property type="molecule type" value="Transcribed_RNA"/>
</dbReference>
<dbReference type="AlphaFoldDB" id="A0A7S4R8Y3"/>
<protein>
    <submittedName>
        <fullName evidence="2">Uncharacterized protein</fullName>
    </submittedName>
</protein>